<reference evidence="3 4" key="1">
    <citation type="submission" date="2019-02" db="EMBL/GenBank/DDBJ databases">
        <title>Deep-cultivation of Planctomycetes and their phenomic and genomic characterization uncovers novel biology.</title>
        <authorList>
            <person name="Wiegand S."/>
            <person name="Jogler M."/>
            <person name="Boedeker C."/>
            <person name="Pinto D."/>
            <person name="Vollmers J."/>
            <person name="Rivas-Marin E."/>
            <person name="Kohn T."/>
            <person name="Peeters S.H."/>
            <person name="Heuer A."/>
            <person name="Rast P."/>
            <person name="Oberbeckmann S."/>
            <person name="Bunk B."/>
            <person name="Jeske O."/>
            <person name="Meyerdierks A."/>
            <person name="Storesund J.E."/>
            <person name="Kallscheuer N."/>
            <person name="Luecker S."/>
            <person name="Lage O.M."/>
            <person name="Pohl T."/>
            <person name="Merkel B.J."/>
            <person name="Hornburger P."/>
            <person name="Mueller R.-W."/>
            <person name="Bruemmer F."/>
            <person name="Labrenz M."/>
            <person name="Spormann A.M."/>
            <person name="Op den Camp H."/>
            <person name="Overmann J."/>
            <person name="Amann R."/>
            <person name="Jetten M.S.M."/>
            <person name="Mascher T."/>
            <person name="Medema M.H."/>
            <person name="Devos D.P."/>
            <person name="Kaster A.-K."/>
            <person name="Ovreas L."/>
            <person name="Rohde M."/>
            <person name="Galperin M.Y."/>
            <person name="Jogler C."/>
        </authorList>
    </citation>
    <scope>NUCLEOTIDE SEQUENCE [LARGE SCALE GENOMIC DNA]</scope>
    <source>
        <strain evidence="3 4">Spa11</strain>
    </source>
</reference>
<proteinExistence type="predicted"/>
<evidence type="ECO:0000259" key="2">
    <source>
        <dbReference type="Pfam" id="PF17289"/>
    </source>
</evidence>
<keyword evidence="1" id="KW-1188">Viral release from host cell</keyword>
<feature type="domain" description="Terminase large subunit gp17-like C-terminal" evidence="2">
    <location>
        <begin position="365"/>
        <end position="513"/>
    </location>
</feature>
<dbReference type="AlphaFoldDB" id="A0A518KEA1"/>
<evidence type="ECO:0000313" key="3">
    <source>
        <dbReference type="EMBL" id="QDV76124.1"/>
    </source>
</evidence>
<dbReference type="Proteomes" id="UP000316426">
    <property type="component" value="Chromosome"/>
</dbReference>
<dbReference type="EMBL" id="CP036349">
    <property type="protein sequence ID" value="QDV76124.1"/>
    <property type="molecule type" value="Genomic_DNA"/>
</dbReference>
<dbReference type="RefSeq" id="WP_145116573.1">
    <property type="nucleotide sequence ID" value="NZ_CP036349.1"/>
</dbReference>
<keyword evidence="4" id="KW-1185">Reference proteome</keyword>
<evidence type="ECO:0000313" key="4">
    <source>
        <dbReference type="Proteomes" id="UP000316426"/>
    </source>
</evidence>
<sequence>MTTYWGKIDRRASPRLSRAFRGALAAAFLGRPLARPLEQADTGLVAWGQRYLPAHFAKPPSLLHRWLGDQLDLMRESRGLKVNVIGPRGAAKSTVATLAGVLRAAVEGSEPYIWIVSDTKDQAQSHLENVKTELLENRELAAAYPSAVGRGPRWQAGGVELRNGVVIEAYGTGQRIRGRRRRSHRPTLVVCDDLQNDRHIASALQREASSQWFHGTLMKAGTKETNLVNVATALHRDALAMRLGQTAGWASKTFRAIVRWPHDTELWREWEVIYCDSDRKHAAADARAFYEANRFALHAGAEVLWPEEEDLYTLMEMRVQSGHPAFEREKQGSPIDPTRCEWPDSYFGEHAWFADWPKRLKLRVIAIDPSKGSDARTGDYSAIVLLGVDENGVLHIDADLARRPTAQMAADGVAHCLAFKPDAFGVEANQWQQLLAGEFVAEFARQGAIGMTPCEIHNHTNKAMRIRRLGPYLSQRRLRFKRGSPGAALLVDQLRDFPIGAHDDGPDALEMAMRLAEEIWREGLGAEGLRG</sequence>
<name>A0A518KEA1_9BACT</name>
<gene>
    <name evidence="3" type="ORF">Spa11_43490</name>
</gene>
<protein>
    <submittedName>
        <fullName evidence="3">Terminase-like family protein</fullName>
    </submittedName>
</protein>
<organism evidence="3 4">
    <name type="scientific">Botrimarina mediterranea</name>
    <dbReference type="NCBI Taxonomy" id="2528022"/>
    <lineage>
        <taxon>Bacteria</taxon>
        <taxon>Pseudomonadati</taxon>
        <taxon>Planctomycetota</taxon>
        <taxon>Planctomycetia</taxon>
        <taxon>Pirellulales</taxon>
        <taxon>Lacipirellulaceae</taxon>
        <taxon>Botrimarina</taxon>
    </lineage>
</organism>
<dbReference type="KEGG" id="bmei:Spa11_43490"/>
<dbReference type="InterPro" id="IPR035421">
    <property type="entry name" value="Terminase_6C"/>
</dbReference>
<accession>A0A518KEA1</accession>
<dbReference type="Pfam" id="PF17289">
    <property type="entry name" value="Terminase_6C"/>
    <property type="match status" value="1"/>
</dbReference>
<dbReference type="InterPro" id="IPR027417">
    <property type="entry name" value="P-loop_NTPase"/>
</dbReference>
<dbReference type="Gene3D" id="3.40.50.300">
    <property type="entry name" value="P-loop containing nucleotide triphosphate hydrolases"/>
    <property type="match status" value="1"/>
</dbReference>
<evidence type="ECO:0000256" key="1">
    <source>
        <dbReference type="ARBA" id="ARBA00022612"/>
    </source>
</evidence>
<dbReference type="Gene3D" id="3.30.420.240">
    <property type="match status" value="1"/>
</dbReference>